<reference evidence="7" key="1">
    <citation type="submission" date="2020-10" db="EMBL/GenBank/DDBJ databases">
        <authorList>
            <person name="Gilroy R."/>
        </authorList>
    </citation>
    <scope>NUCLEOTIDE SEQUENCE</scope>
    <source>
        <strain evidence="7">CHK152-2871</strain>
    </source>
</reference>
<dbReference type="GO" id="GO:0043023">
    <property type="term" value="F:ribosomal large subunit binding"/>
    <property type="evidence" value="ECO:0007669"/>
    <property type="project" value="TreeGrafter"/>
</dbReference>
<accession>A0A9D1JXG2</accession>
<organism evidence="7 8">
    <name type="scientific">Candidatus Galligastranaerophilus intestinavium</name>
    <dbReference type="NCBI Taxonomy" id="2840836"/>
    <lineage>
        <taxon>Bacteria</taxon>
        <taxon>Candidatus Galligastranaerophilus</taxon>
    </lineage>
</organism>
<dbReference type="PANTHER" id="PTHR20982:SF3">
    <property type="entry name" value="MITOCHONDRIAL RIBOSOME RECYCLING FACTOR PSEUDO 1"/>
    <property type="match status" value="1"/>
</dbReference>
<dbReference type="SUPFAM" id="SSF55194">
    <property type="entry name" value="Ribosome recycling factor, RRF"/>
    <property type="match status" value="1"/>
</dbReference>
<proteinExistence type="inferred from homology"/>
<evidence type="ECO:0000259" key="6">
    <source>
        <dbReference type="Pfam" id="PF01765"/>
    </source>
</evidence>
<dbReference type="FunFam" id="1.10.132.20:FF:000001">
    <property type="entry name" value="Ribosome-recycling factor"/>
    <property type="match status" value="1"/>
</dbReference>
<dbReference type="HAMAP" id="MF_00040">
    <property type="entry name" value="RRF"/>
    <property type="match status" value="1"/>
</dbReference>
<dbReference type="GO" id="GO:0005737">
    <property type="term" value="C:cytoplasm"/>
    <property type="evidence" value="ECO:0007669"/>
    <property type="project" value="UniProtKB-SubCell"/>
</dbReference>
<evidence type="ECO:0000256" key="3">
    <source>
        <dbReference type="ARBA" id="ARBA00022490"/>
    </source>
</evidence>
<dbReference type="Gene3D" id="1.10.132.20">
    <property type="entry name" value="Ribosome-recycling factor"/>
    <property type="match status" value="1"/>
</dbReference>
<evidence type="ECO:0000256" key="1">
    <source>
        <dbReference type="ARBA" id="ARBA00004496"/>
    </source>
</evidence>
<comment type="function">
    <text evidence="5">Responsible for the release of ribosomes from messenger RNA at the termination of protein biosynthesis. May increase the efficiency of translation by recycling ribosomes from one round of translation to another.</text>
</comment>
<dbReference type="CDD" id="cd00520">
    <property type="entry name" value="RRF"/>
    <property type="match status" value="1"/>
</dbReference>
<dbReference type="GO" id="GO:0006415">
    <property type="term" value="P:translational termination"/>
    <property type="evidence" value="ECO:0007669"/>
    <property type="project" value="UniProtKB-UniRule"/>
</dbReference>
<gene>
    <name evidence="5 7" type="primary">frr</name>
    <name evidence="7" type="ORF">IAA86_01240</name>
</gene>
<evidence type="ECO:0000313" key="8">
    <source>
        <dbReference type="Proteomes" id="UP000886865"/>
    </source>
</evidence>
<dbReference type="PANTHER" id="PTHR20982">
    <property type="entry name" value="RIBOSOME RECYCLING FACTOR"/>
    <property type="match status" value="1"/>
</dbReference>
<keyword evidence="4 5" id="KW-0648">Protein biosynthesis</keyword>
<dbReference type="InterPro" id="IPR002661">
    <property type="entry name" value="Ribosome_recyc_fac"/>
</dbReference>
<dbReference type="InterPro" id="IPR036191">
    <property type="entry name" value="RRF_sf"/>
</dbReference>
<dbReference type="Pfam" id="PF01765">
    <property type="entry name" value="RRF"/>
    <property type="match status" value="1"/>
</dbReference>
<protein>
    <recommendedName>
        <fullName evidence="5">Ribosome-recycling factor</fullName>
        <shortName evidence="5">RRF</shortName>
    </recommendedName>
    <alternativeName>
        <fullName evidence="5">Ribosome-releasing factor</fullName>
    </alternativeName>
</protein>
<dbReference type="Proteomes" id="UP000886865">
    <property type="component" value="Unassembled WGS sequence"/>
</dbReference>
<comment type="subcellular location">
    <subcellularLocation>
        <location evidence="1 5">Cytoplasm</location>
    </subcellularLocation>
</comment>
<evidence type="ECO:0000256" key="5">
    <source>
        <dbReference type="HAMAP-Rule" id="MF_00040"/>
    </source>
</evidence>
<evidence type="ECO:0000256" key="2">
    <source>
        <dbReference type="ARBA" id="ARBA00005912"/>
    </source>
</evidence>
<reference evidence="7" key="2">
    <citation type="journal article" date="2021" name="PeerJ">
        <title>Extensive microbial diversity within the chicken gut microbiome revealed by metagenomics and culture.</title>
        <authorList>
            <person name="Gilroy R."/>
            <person name="Ravi A."/>
            <person name="Getino M."/>
            <person name="Pursley I."/>
            <person name="Horton D.L."/>
            <person name="Alikhan N.F."/>
            <person name="Baker D."/>
            <person name="Gharbi K."/>
            <person name="Hall N."/>
            <person name="Watson M."/>
            <person name="Adriaenssens E.M."/>
            <person name="Foster-Nyarko E."/>
            <person name="Jarju S."/>
            <person name="Secka A."/>
            <person name="Antonio M."/>
            <person name="Oren A."/>
            <person name="Chaudhuri R.R."/>
            <person name="La Ragione R."/>
            <person name="Hildebrand F."/>
            <person name="Pallen M.J."/>
        </authorList>
    </citation>
    <scope>NUCLEOTIDE SEQUENCE</scope>
    <source>
        <strain evidence="7">CHK152-2871</strain>
    </source>
</reference>
<feature type="domain" description="Ribosome recycling factor" evidence="6">
    <location>
        <begin position="21"/>
        <end position="184"/>
    </location>
</feature>
<dbReference type="FunFam" id="3.30.1360.40:FF:000001">
    <property type="entry name" value="Ribosome-recycling factor"/>
    <property type="match status" value="1"/>
</dbReference>
<evidence type="ECO:0000256" key="4">
    <source>
        <dbReference type="ARBA" id="ARBA00022917"/>
    </source>
</evidence>
<comment type="caution">
    <text evidence="7">The sequence shown here is derived from an EMBL/GenBank/DDBJ whole genome shotgun (WGS) entry which is preliminary data.</text>
</comment>
<dbReference type="Gene3D" id="3.30.1360.40">
    <property type="match status" value="1"/>
</dbReference>
<keyword evidence="3 5" id="KW-0963">Cytoplasm</keyword>
<dbReference type="NCBIfam" id="TIGR00496">
    <property type="entry name" value="frr"/>
    <property type="match status" value="1"/>
</dbReference>
<dbReference type="EMBL" id="DVJQ01000010">
    <property type="protein sequence ID" value="HIS73627.1"/>
    <property type="molecule type" value="Genomic_DNA"/>
</dbReference>
<name>A0A9D1JXG2_9BACT</name>
<comment type="similarity">
    <text evidence="2 5">Belongs to the RRF family.</text>
</comment>
<sequence>MSVDEIKNSGKDKMEKCVAQLKKELATVRTGRANPLILDKITVDYYGAPTPLRQMAQVSVSEGTTLVITPFDKTIIKEIEKAIVKAELGIAPNSDGVVVRLTFPPLTQDRRKQLSKDVKAMGENAKVAIRNVRRDMTDEVKKLEKSENMPEDAVKDAQNEVQKLTDKYIGIVDEVVIEKEKEVLTV</sequence>
<dbReference type="AlphaFoldDB" id="A0A9D1JXG2"/>
<evidence type="ECO:0000313" key="7">
    <source>
        <dbReference type="EMBL" id="HIS73627.1"/>
    </source>
</evidence>
<dbReference type="InterPro" id="IPR023584">
    <property type="entry name" value="Ribosome_recyc_fac_dom"/>
</dbReference>